<dbReference type="OrthoDB" id="18786at2759"/>
<dbReference type="GO" id="GO:0000139">
    <property type="term" value="C:Golgi membrane"/>
    <property type="evidence" value="ECO:0007669"/>
    <property type="project" value="UniProtKB-SubCell"/>
</dbReference>
<name>A0A316Z5L2_9BASI</name>
<evidence type="ECO:0000256" key="4">
    <source>
        <dbReference type="ARBA" id="ARBA00023136"/>
    </source>
</evidence>
<feature type="domain" description="Conserved oligomeric Golgi complex subunit 5 helical" evidence="7">
    <location>
        <begin position="433"/>
        <end position="654"/>
    </location>
</feature>
<evidence type="ECO:0000259" key="6">
    <source>
        <dbReference type="Pfam" id="PF10392"/>
    </source>
</evidence>
<dbReference type="Pfam" id="PF10392">
    <property type="entry name" value="COG5_N"/>
    <property type="match status" value="1"/>
</dbReference>
<accession>A0A316Z5L2</accession>
<feature type="compositionally biased region" description="Polar residues" evidence="5">
    <location>
        <begin position="370"/>
        <end position="379"/>
    </location>
</feature>
<dbReference type="GO" id="GO:0017119">
    <property type="term" value="C:Golgi transport complex"/>
    <property type="evidence" value="ECO:0007669"/>
    <property type="project" value="InterPro"/>
</dbReference>
<keyword evidence="4" id="KW-0472">Membrane</keyword>
<evidence type="ECO:0000256" key="5">
    <source>
        <dbReference type="SAM" id="MobiDB-lite"/>
    </source>
</evidence>
<gene>
    <name evidence="8" type="ORF">FA09DRAFT_346405</name>
</gene>
<feature type="region of interest" description="Disordered" evidence="5">
    <location>
        <begin position="172"/>
        <end position="223"/>
    </location>
</feature>
<sequence>MPSLDAPSARATAASGAGSGAAAANAALALLAHGSSSSSSSSSDKAASASHQAIHLDAALLARLKNSVPNLGPSIELAAFLKADFEAQGYANRILDATSEAAAGGAGGGAAGRRSAAGVEAKSASAAAAAATTTTTTTTTTAATPSRLTVSASASAGATATATATATAAAKATAATKPWTPAQPSQQPSEQCDAISSPPQQQQQQQQQQQRGQRESTAGKDVEGDVSVALSRLNLAIDDVGRVIKDEVTEHAPLLLSHTNAILSLSSSFSSSQSSLSSLRSSLSLLSSRISLPYSTLQTSRRRLARVRGAEMLLARAARFVTLAQRLEKQMQWLGMTEEEGEAKGRGLARAALCVRELTALLATPESDKPNSTQANSVRKNGASTPASASSSSDDDDEGAVSDASSSSSSSHSDESSSDSSNFSAHTGETLPLTQLDFVNAYLPLIDEWRLGVTDAMEDMVVRGLRDLSPALLATSLQTAFNLAQLPALVRDLLADLTDVIRERVRAALDVGTLAKETGVREPTTAPTPSSYASYRSRRNFTPAPAADVGAAQAWTAALWRRLETLLVAEMGAVCAKVYTLERVLRLKNDGATGVNFLDEALSVLGDLPSFLFWTTVSQSLESATREAAKSSPFVAEALGAGYPRLLRLFADFFNRVSNFTGTTYTQLEQR</sequence>
<dbReference type="STRING" id="58919.A0A316Z5L2"/>
<keyword evidence="9" id="KW-1185">Reference proteome</keyword>
<dbReference type="Pfam" id="PF20649">
    <property type="entry name" value="COG5_C"/>
    <property type="match status" value="1"/>
</dbReference>
<protein>
    <recommendedName>
        <fullName evidence="2">Conserved oligomeric Golgi complex subunit 5</fullName>
    </recommendedName>
</protein>
<dbReference type="AlphaFoldDB" id="A0A316Z5L2"/>
<dbReference type="InterPro" id="IPR019465">
    <property type="entry name" value="Cog5"/>
</dbReference>
<dbReference type="EMBL" id="KZ819296">
    <property type="protein sequence ID" value="PWN97070.1"/>
    <property type="molecule type" value="Genomic_DNA"/>
</dbReference>
<evidence type="ECO:0000259" key="7">
    <source>
        <dbReference type="Pfam" id="PF20649"/>
    </source>
</evidence>
<feature type="compositionally biased region" description="Low complexity" evidence="5">
    <location>
        <begin position="200"/>
        <end position="210"/>
    </location>
</feature>
<dbReference type="GO" id="GO:0006891">
    <property type="term" value="P:intra-Golgi vesicle-mediated transport"/>
    <property type="evidence" value="ECO:0007669"/>
    <property type="project" value="InterPro"/>
</dbReference>
<dbReference type="RefSeq" id="XP_025597349.1">
    <property type="nucleotide sequence ID" value="XM_025744749.1"/>
</dbReference>
<evidence type="ECO:0000256" key="3">
    <source>
        <dbReference type="ARBA" id="ARBA00023034"/>
    </source>
</evidence>
<dbReference type="PANTHER" id="PTHR13228:SF3">
    <property type="entry name" value="CONSERVED OLIGOMERIC GOLGI COMPLEX SUBUNIT 5"/>
    <property type="match status" value="1"/>
</dbReference>
<feature type="domain" description="Conserved oligomeric Golgi complex subunit 5 N-terminal" evidence="6">
    <location>
        <begin position="219"/>
        <end position="327"/>
    </location>
</feature>
<feature type="compositionally biased region" description="Low complexity" evidence="5">
    <location>
        <begin position="401"/>
        <end position="411"/>
    </location>
</feature>
<evidence type="ECO:0000256" key="1">
    <source>
        <dbReference type="ARBA" id="ARBA00004395"/>
    </source>
</evidence>
<evidence type="ECO:0000256" key="2">
    <source>
        <dbReference type="ARBA" id="ARBA00020974"/>
    </source>
</evidence>
<reference evidence="8 9" key="1">
    <citation type="journal article" date="2018" name="Mol. Biol. Evol.">
        <title>Broad Genomic Sampling Reveals a Smut Pathogenic Ancestry of the Fungal Clade Ustilaginomycotina.</title>
        <authorList>
            <person name="Kijpornyongpan T."/>
            <person name="Mondo S.J."/>
            <person name="Barry K."/>
            <person name="Sandor L."/>
            <person name="Lee J."/>
            <person name="Lipzen A."/>
            <person name="Pangilinan J."/>
            <person name="LaButti K."/>
            <person name="Hainaut M."/>
            <person name="Henrissat B."/>
            <person name="Grigoriev I.V."/>
            <person name="Spatafora J.W."/>
            <person name="Aime M.C."/>
        </authorList>
    </citation>
    <scope>NUCLEOTIDE SEQUENCE [LARGE SCALE GENOMIC DNA]</scope>
    <source>
        <strain evidence="8 9">MCA 4186</strain>
    </source>
</reference>
<dbReference type="InterPro" id="IPR049176">
    <property type="entry name" value="COG5_N"/>
</dbReference>
<feature type="region of interest" description="Disordered" evidence="5">
    <location>
        <begin position="364"/>
        <end position="426"/>
    </location>
</feature>
<dbReference type="Proteomes" id="UP000245946">
    <property type="component" value="Unassembled WGS sequence"/>
</dbReference>
<dbReference type="InterPro" id="IPR048485">
    <property type="entry name" value="COG5_helical"/>
</dbReference>
<feature type="compositionally biased region" description="Low complexity" evidence="5">
    <location>
        <begin position="383"/>
        <end position="392"/>
    </location>
</feature>
<keyword evidence="3" id="KW-0333">Golgi apparatus</keyword>
<dbReference type="PANTHER" id="PTHR13228">
    <property type="entry name" value="CONSERVED OLIGOMERIC GOLGI COMPLEX COMPONENT 5"/>
    <property type="match status" value="1"/>
</dbReference>
<proteinExistence type="predicted"/>
<evidence type="ECO:0000313" key="9">
    <source>
        <dbReference type="Proteomes" id="UP000245946"/>
    </source>
</evidence>
<organism evidence="8 9">
    <name type="scientific">Tilletiopsis washingtonensis</name>
    <dbReference type="NCBI Taxonomy" id="58919"/>
    <lineage>
        <taxon>Eukaryota</taxon>
        <taxon>Fungi</taxon>
        <taxon>Dikarya</taxon>
        <taxon>Basidiomycota</taxon>
        <taxon>Ustilaginomycotina</taxon>
        <taxon>Exobasidiomycetes</taxon>
        <taxon>Entylomatales</taxon>
        <taxon>Entylomatales incertae sedis</taxon>
        <taxon>Tilletiopsis</taxon>
    </lineage>
</organism>
<evidence type="ECO:0000313" key="8">
    <source>
        <dbReference type="EMBL" id="PWN97070.1"/>
    </source>
</evidence>
<comment type="subcellular location">
    <subcellularLocation>
        <location evidence="1">Golgi apparatus membrane</location>
        <topology evidence="1">Peripheral membrane protein</topology>
    </subcellularLocation>
</comment>
<feature type="compositionally biased region" description="Basic and acidic residues" evidence="5">
    <location>
        <begin position="212"/>
        <end position="223"/>
    </location>
</feature>
<dbReference type="GeneID" id="37272293"/>